<dbReference type="AlphaFoldDB" id="A0ABD3LJD0"/>
<evidence type="ECO:0000313" key="2">
    <source>
        <dbReference type="Proteomes" id="UP001634007"/>
    </source>
</evidence>
<organism evidence="1 2">
    <name type="scientific">Eucalyptus globulus</name>
    <name type="common">Tasmanian blue gum</name>
    <dbReference type="NCBI Taxonomy" id="34317"/>
    <lineage>
        <taxon>Eukaryota</taxon>
        <taxon>Viridiplantae</taxon>
        <taxon>Streptophyta</taxon>
        <taxon>Embryophyta</taxon>
        <taxon>Tracheophyta</taxon>
        <taxon>Spermatophyta</taxon>
        <taxon>Magnoliopsida</taxon>
        <taxon>eudicotyledons</taxon>
        <taxon>Gunneridae</taxon>
        <taxon>Pentapetalae</taxon>
        <taxon>rosids</taxon>
        <taxon>malvids</taxon>
        <taxon>Myrtales</taxon>
        <taxon>Myrtaceae</taxon>
        <taxon>Myrtoideae</taxon>
        <taxon>Eucalypteae</taxon>
        <taxon>Eucalyptus</taxon>
    </lineage>
</organism>
<evidence type="ECO:0000313" key="1">
    <source>
        <dbReference type="EMBL" id="KAL3749992.1"/>
    </source>
</evidence>
<proteinExistence type="predicted"/>
<dbReference type="Proteomes" id="UP001634007">
    <property type="component" value="Unassembled WGS sequence"/>
</dbReference>
<keyword evidence="2" id="KW-1185">Reference proteome</keyword>
<accession>A0ABD3LJD0</accession>
<comment type="caution">
    <text evidence="1">The sequence shown here is derived from an EMBL/GenBank/DDBJ whole genome shotgun (WGS) entry which is preliminary data.</text>
</comment>
<sequence>MAFAENSQRQHSAQVHDFKRNQYRSRFPPAVLENGITKRTWETIVRHASPCVINDDKMYFCQALDKASIVFNSVMKVAQAALDGQIYQSVDIVAHSQKLTITTINGGTRCPAQVSLLRAPANLPTEPSIGLSLPLHHLFYTELNQYRPEVTPEFSYILVSASCSYNVTEIRQLDLFVPNIHLSPEELFQVPSPIPGNLMWTPEHTFIIESSSGADFGIYPSCTGYGVHNSRIARPKVAWCKIRDVVKWGLVRRVVAAKRSNVQLCKLSSCINGEFHPPKEFWVLHEREGLAHTSQSPHVKYKKEGNS</sequence>
<gene>
    <name evidence="1" type="ORF">ACJRO7_011033</name>
</gene>
<protein>
    <submittedName>
        <fullName evidence="1">Uncharacterized protein</fullName>
    </submittedName>
</protein>
<reference evidence="1 2" key="1">
    <citation type="submission" date="2024-11" db="EMBL/GenBank/DDBJ databases">
        <title>Chromosome-level genome assembly of Eucalyptus globulus Labill. provides insights into its genome evolution.</title>
        <authorList>
            <person name="Li X."/>
        </authorList>
    </citation>
    <scope>NUCLEOTIDE SEQUENCE [LARGE SCALE GENOMIC DNA]</scope>
    <source>
        <strain evidence="1">CL2024</strain>
        <tissue evidence="1">Fresh tender leaves</tissue>
    </source>
</reference>
<dbReference type="EMBL" id="JBJKBG010000002">
    <property type="protein sequence ID" value="KAL3749992.1"/>
    <property type="molecule type" value="Genomic_DNA"/>
</dbReference>
<name>A0ABD3LJD0_EUCGL</name>